<dbReference type="PANTHER" id="PTHR30055">
    <property type="entry name" value="HTH-TYPE TRANSCRIPTIONAL REGULATOR RUTR"/>
    <property type="match status" value="1"/>
</dbReference>
<evidence type="ECO:0000256" key="3">
    <source>
        <dbReference type="ARBA" id="ARBA00023163"/>
    </source>
</evidence>
<keyword evidence="2 4" id="KW-0238">DNA-binding</keyword>
<gene>
    <name evidence="6" type="ORF">ACFQSB_31710</name>
</gene>
<dbReference type="Gene3D" id="1.10.357.10">
    <property type="entry name" value="Tetracycline Repressor, domain 2"/>
    <property type="match status" value="1"/>
</dbReference>
<dbReference type="InterPro" id="IPR001647">
    <property type="entry name" value="HTH_TetR"/>
</dbReference>
<feature type="domain" description="HTH tetR-type" evidence="5">
    <location>
        <begin position="18"/>
        <end position="77"/>
    </location>
</feature>
<dbReference type="Pfam" id="PF00440">
    <property type="entry name" value="TetR_N"/>
    <property type="match status" value="1"/>
</dbReference>
<dbReference type="RefSeq" id="WP_380830533.1">
    <property type="nucleotide sequence ID" value="NZ_JBHTCG010000030.1"/>
</dbReference>
<evidence type="ECO:0000256" key="1">
    <source>
        <dbReference type="ARBA" id="ARBA00023015"/>
    </source>
</evidence>
<dbReference type="SUPFAM" id="SSF46689">
    <property type="entry name" value="Homeodomain-like"/>
    <property type="match status" value="1"/>
</dbReference>
<dbReference type="SUPFAM" id="SSF48498">
    <property type="entry name" value="Tetracyclin repressor-like, C-terminal domain"/>
    <property type="match status" value="1"/>
</dbReference>
<protein>
    <submittedName>
        <fullName evidence="6">TetR/AcrR family transcriptional regulator</fullName>
    </submittedName>
</protein>
<evidence type="ECO:0000259" key="5">
    <source>
        <dbReference type="PROSITE" id="PS50977"/>
    </source>
</evidence>
<name>A0ABW2PBQ0_9ACTN</name>
<dbReference type="EMBL" id="JBHTCG010000030">
    <property type="protein sequence ID" value="MFC7386814.1"/>
    <property type="molecule type" value="Genomic_DNA"/>
</dbReference>
<keyword evidence="1" id="KW-0805">Transcription regulation</keyword>
<comment type="caution">
    <text evidence="6">The sequence shown here is derived from an EMBL/GenBank/DDBJ whole genome shotgun (WGS) entry which is preliminary data.</text>
</comment>
<feature type="DNA-binding region" description="H-T-H motif" evidence="4">
    <location>
        <begin position="40"/>
        <end position="59"/>
    </location>
</feature>
<keyword evidence="7" id="KW-1185">Reference proteome</keyword>
<proteinExistence type="predicted"/>
<accession>A0ABW2PBQ0</accession>
<keyword evidence="3" id="KW-0804">Transcription</keyword>
<dbReference type="Pfam" id="PF21597">
    <property type="entry name" value="TetR_C_43"/>
    <property type="match status" value="1"/>
</dbReference>
<organism evidence="6 7">
    <name type="scientific">Sphaerisporangium rhizosphaerae</name>
    <dbReference type="NCBI Taxonomy" id="2269375"/>
    <lineage>
        <taxon>Bacteria</taxon>
        <taxon>Bacillati</taxon>
        <taxon>Actinomycetota</taxon>
        <taxon>Actinomycetes</taxon>
        <taxon>Streptosporangiales</taxon>
        <taxon>Streptosporangiaceae</taxon>
        <taxon>Sphaerisporangium</taxon>
    </lineage>
</organism>
<dbReference type="InterPro" id="IPR009057">
    <property type="entry name" value="Homeodomain-like_sf"/>
</dbReference>
<evidence type="ECO:0000256" key="4">
    <source>
        <dbReference type="PROSITE-ProRule" id="PRU00335"/>
    </source>
</evidence>
<dbReference type="PROSITE" id="PS50977">
    <property type="entry name" value="HTH_TETR_2"/>
    <property type="match status" value="1"/>
</dbReference>
<dbReference type="PANTHER" id="PTHR30055:SF234">
    <property type="entry name" value="HTH-TYPE TRANSCRIPTIONAL REGULATOR BETI"/>
    <property type="match status" value="1"/>
</dbReference>
<evidence type="ECO:0000313" key="7">
    <source>
        <dbReference type="Proteomes" id="UP001596496"/>
    </source>
</evidence>
<evidence type="ECO:0000313" key="6">
    <source>
        <dbReference type="EMBL" id="MFC7386814.1"/>
    </source>
</evidence>
<dbReference type="InterPro" id="IPR036271">
    <property type="entry name" value="Tet_transcr_reg_TetR-rel_C_sf"/>
</dbReference>
<dbReference type="Proteomes" id="UP001596496">
    <property type="component" value="Unassembled WGS sequence"/>
</dbReference>
<evidence type="ECO:0000256" key="2">
    <source>
        <dbReference type="ARBA" id="ARBA00023125"/>
    </source>
</evidence>
<dbReference type="InterPro" id="IPR049445">
    <property type="entry name" value="TetR_SbtR-like_C"/>
</dbReference>
<reference evidence="7" key="1">
    <citation type="journal article" date="2019" name="Int. J. Syst. Evol. Microbiol.">
        <title>The Global Catalogue of Microorganisms (GCM) 10K type strain sequencing project: providing services to taxonomists for standard genome sequencing and annotation.</title>
        <authorList>
            <consortium name="The Broad Institute Genomics Platform"/>
            <consortium name="The Broad Institute Genome Sequencing Center for Infectious Disease"/>
            <person name="Wu L."/>
            <person name="Ma J."/>
        </authorList>
    </citation>
    <scope>NUCLEOTIDE SEQUENCE [LARGE SCALE GENOMIC DNA]</scope>
    <source>
        <strain evidence="7">CECT 7649</strain>
    </source>
</reference>
<sequence length="195" mass="21882">MDLAELLERRRPRRADARRNFDALLAAASAAYTQDGPDVPMEEIARRASVGVATLYRNFPTRVDLMECVYLRLVDELVRFGESIDEPDPWAALVVWLRRFVEDLATKQVLSTVLPLESVVYLSSRKALYAFAEPLFQRAQRAGSVRADVDADDVLRVVFAVTAGVYRDDAQRGRAVEMILDGIRSAPAGEVGRRR</sequence>
<dbReference type="InterPro" id="IPR050109">
    <property type="entry name" value="HTH-type_TetR-like_transc_reg"/>
</dbReference>